<name>A0A0K2TB94_LEPSM</name>
<reference evidence="1" key="1">
    <citation type="submission" date="2014-05" db="EMBL/GenBank/DDBJ databases">
        <authorList>
            <person name="Chronopoulou M."/>
        </authorList>
    </citation>
    <scope>NUCLEOTIDE SEQUENCE</scope>
    <source>
        <tissue evidence="1">Whole organism</tissue>
    </source>
</reference>
<proteinExistence type="predicted"/>
<dbReference type="EMBL" id="HACA01005734">
    <property type="protein sequence ID" value="CDW23095.1"/>
    <property type="molecule type" value="Transcribed_RNA"/>
</dbReference>
<evidence type="ECO:0000313" key="1">
    <source>
        <dbReference type="EMBL" id="CDW23095.1"/>
    </source>
</evidence>
<protein>
    <submittedName>
        <fullName evidence="1">Uncharacterized protein</fullName>
    </submittedName>
</protein>
<organism evidence="1">
    <name type="scientific">Lepeophtheirus salmonis</name>
    <name type="common">Salmon louse</name>
    <name type="synonym">Caligus salmonis</name>
    <dbReference type="NCBI Taxonomy" id="72036"/>
    <lineage>
        <taxon>Eukaryota</taxon>
        <taxon>Metazoa</taxon>
        <taxon>Ecdysozoa</taxon>
        <taxon>Arthropoda</taxon>
        <taxon>Crustacea</taxon>
        <taxon>Multicrustacea</taxon>
        <taxon>Hexanauplia</taxon>
        <taxon>Copepoda</taxon>
        <taxon>Siphonostomatoida</taxon>
        <taxon>Caligidae</taxon>
        <taxon>Lepeophtheirus</taxon>
    </lineage>
</organism>
<dbReference type="AlphaFoldDB" id="A0A0K2TB94"/>
<feature type="non-terminal residue" evidence="1">
    <location>
        <position position="1"/>
    </location>
</feature>
<sequence>DRIDRTVVFVRFFRQIQYYIQYNLFYGVLKISAQYWNTFLLQINQIKSILQLN</sequence>
<accession>A0A0K2TB94</accession>